<dbReference type="InterPro" id="IPR011600">
    <property type="entry name" value="Pept_C14_caspase"/>
</dbReference>
<dbReference type="AlphaFoldDB" id="A0A9N9C1E3"/>
<feature type="compositionally biased region" description="Low complexity" evidence="2">
    <location>
        <begin position="59"/>
        <end position="99"/>
    </location>
</feature>
<name>A0A9N9C1E3_9GLOM</name>
<feature type="compositionally biased region" description="Low complexity" evidence="2">
    <location>
        <begin position="1"/>
        <end position="24"/>
    </location>
</feature>
<sequence>MYPGQQYKQQFQNQGYPGSQQQQQPLPPVSYGGFAPPPSQPSPGGFIVPGGPPPPYSAPPQQQYGAPTQQQYIAPLQQQYAAPPQQQGYPGQQSQTYVPQPYPQPPNSIHNAGPHPVPYGQPPSQYPLPEGIILYHNPYAQQPAPDFQLSNCTGRKRALLIGINYFGTNAELRGCINDVKNIKNFITQHYNFREEDMVILTDDQKDPKMRPTRANIIKAMHWLVHGAQPNDSGHGGRAKDLNGDEDDGYDETICPLDFQAAGQIIDDEMHDILVKPLPAGVRLTAVFDSCHSGTALDLPYIYSTKGTIKETNLFSEGGNTLLNAGMSYLRRDYKSIADSFMSFGRKALKGNKINQKNKETKSSLADVIMFSGCKDIQTSADANEGGENTGAMSYALITSLKKNRNVSYQQLLNSIREILASKYSQKPQLSASHPMDMNLMFMM</sequence>
<proteinExistence type="inferred from homology"/>
<evidence type="ECO:0000313" key="5">
    <source>
        <dbReference type="Proteomes" id="UP000789508"/>
    </source>
</evidence>
<dbReference type="PANTHER" id="PTHR48104">
    <property type="entry name" value="METACASPASE-4"/>
    <property type="match status" value="1"/>
</dbReference>
<feature type="domain" description="Peptidase C14 caspase" evidence="3">
    <location>
        <begin position="155"/>
        <end position="433"/>
    </location>
</feature>
<gene>
    <name evidence="4" type="ORF">ALEPTO_LOCUS7415</name>
</gene>
<dbReference type="InterPro" id="IPR050452">
    <property type="entry name" value="Metacaspase"/>
</dbReference>
<dbReference type="Pfam" id="PF00656">
    <property type="entry name" value="Peptidase_C14"/>
    <property type="match status" value="1"/>
</dbReference>
<comment type="similarity">
    <text evidence="1">Belongs to the peptidase C14B family.</text>
</comment>
<evidence type="ECO:0000256" key="2">
    <source>
        <dbReference type="SAM" id="MobiDB-lite"/>
    </source>
</evidence>
<accession>A0A9N9C1E3</accession>
<dbReference type="GO" id="GO:0005737">
    <property type="term" value="C:cytoplasm"/>
    <property type="evidence" value="ECO:0007669"/>
    <property type="project" value="TreeGrafter"/>
</dbReference>
<keyword evidence="5" id="KW-1185">Reference proteome</keyword>
<dbReference type="PANTHER" id="PTHR48104:SF30">
    <property type="entry name" value="METACASPASE-1"/>
    <property type="match status" value="1"/>
</dbReference>
<dbReference type="OrthoDB" id="3223806at2759"/>
<organism evidence="4 5">
    <name type="scientific">Ambispora leptoticha</name>
    <dbReference type="NCBI Taxonomy" id="144679"/>
    <lineage>
        <taxon>Eukaryota</taxon>
        <taxon>Fungi</taxon>
        <taxon>Fungi incertae sedis</taxon>
        <taxon>Mucoromycota</taxon>
        <taxon>Glomeromycotina</taxon>
        <taxon>Glomeromycetes</taxon>
        <taxon>Archaeosporales</taxon>
        <taxon>Ambisporaceae</taxon>
        <taxon>Ambispora</taxon>
    </lineage>
</organism>
<dbReference type="GO" id="GO:0006508">
    <property type="term" value="P:proteolysis"/>
    <property type="evidence" value="ECO:0007669"/>
    <property type="project" value="InterPro"/>
</dbReference>
<protein>
    <submittedName>
        <fullName evidence="4">11727_t:CDS:1</fullName>
    </submittedName>
</protein>
<feature type="region of interest" description="Disordered" evidence="2">
    <location>
        <begin position="1"/>
        <end position="102"/>
    </location>
</feature>
<dbReference type="Proteomes" id="UP000789508">
    <property type="component" value="Unassembled WGS sequence"/>
</dbReference>
<dbReference type="Gene3D" id="3.40.50.12660">
    <property type="match status" value="1"/>
</dbReference>
<comment type="caution">
    <text evidence="4">The sequence shown here is derived from an EMBL/GenBank/DDBJ whole genome shotgun (WGS) entry which is preliminary data.</text>
</comment>
<evidence type="ECO:0000256" key="1">
    <source>
        <dbReference type="ARBA" id="ARBA00009005"/>
    </source>
</evidence>
<reference evidence="4" key="1">
    <citation type="submission" date="2021-06" db="EMBL/GenBank/DDBJ databases">
        <authorList>
            <person name="Kallberg Y."/>
            <person name="Tangrot J."/>
            <person name="Rosling A."/>
        </authorList>
    </citation>
    <scope>NUCLEOTIDE SEQUENCE</scope>
    <source>
        <strain evidence="4">FL130A</strain>
    </source>
</reference>
<dbReference type="GO" id="GO:0004197">
    <property type="term" value="F:cysteine-type endopeptidase activity"/>
    <property type="evidence" value="ECO:0007669"/>
    <property type="project" value="InterPro"/>
</dbReference>
<dbReference type="EMBL" id="CAJVPS010003180">
    <property type="protein sequence ID" value="CAG8584359.1"/>
    <property type="molecule type" value="Genomic_DNA"/>
</dbReference>
<evidence type="ECO:0000313" key="4">
    <source>
        <dbReference type="EMBL" id="CAG8584359.1"/>
    </source>
</evidence>
<evidence type="ECO:0000259" key="3">
    <source>
        <dbReference type="Pfam" id="PF00656"/>
    </source>
</evidence>